<evidence type="ECO:0000313" key="3">
    <source>
        <dbReference type="Proteomes" id="UP000003688"/>
    </source>
</evidence>
<organism evidence="2 3">
    <name type="scientific">Pedosphaera parvula (strain Ellin514)</name>
    <dbReference type="NCBI Taxonomy" id="320771"/>
    <lineage>
        <taxon>Bacteria</taxon>
        <taxon>Pseudomonadati</taxon>
        <taxon>Verrucomicrobiota</taxon>
        <taxon>Pedosphaerae</taxon>
        <taxon>Pedosphaerales</taxon>
        <taxon>Pedosphaeraceae</taxon>
        <taxon>Pedosphaera</taxon>
    </lineage>
</organism>
<evidence type="ECO:0000256" key="1">
    <source>
        <dbReference type="SAM" id="SignalP"/>
    </source>
</evidence>
<dbReference type="AlphaFoldDB" id="B9XRJ3"/>
<accession>B9XRJ3</accession>
<feature type="signal peptide" evidence="1">
    <location>
        <begin position="1"/>
        <end position="16"/>
    </location>
</feature>
<dbReference type="EMBL" id="ABOX02000064">
    <property type="protein sequence ID" value="EEF57564.1"/>
    <property type="molecule type" value="Genomic_DNA"/>
</dbReference>
<feature type="chain" id="PRO_5002894593" description="Type II secretion system protein GspG C-terminal domain-containing protein" evidence="1">
    <location>
        <begin position="17"/>
        <end position="105"/>
    </location>
</feature>
<evidence type="ECO:0000313" key="2">
    <source>
        <dbReference type="EMBL" id="EEF57564.1"/>
    </source>
</evidence>
<name>B9XRJ3_PEDPL</name>
<dbReference type="PROSITE" id="PS51257">
    <property type="entry name" value="PROKAR_LIPOPROTEIN"/>
    <property type="match status" value="1"/>
</dbReference>
<proteinExistence type="predicted"/>
<keyword evidence="3" id="KW-1185">Reference proteome</keyword>
<keyword evidence="1" id="KW-0732">Signal</keyword>
<protein>
    <recommendedName>
        <fullName evidence="4">Type II secretion system protein GspG C-terminal domain-containing protein</fullName>
    </recommendedName>
</protein>
<gene>
    <name evidence="2" type="ORF">Cflav_PD0614</name>
</gene>
<reference evidence="2 3" key="1">
    <citation type="journal article" date="2011" name="J. Bacteriol.">
        <title>Genome sequence of 'Pedosphaera parvula' Ellin514, an aerobic Verrucomicrobial isolate from pasture soil.</title>
        <authorList>
            <person name="Kant R."/>
            <person name="van Passel M.W."/>
            <person name="Sangwan P."/>
            <person name="Palva A."/>
            <person name="Lucas S."/>
            <person name="Copeland A."/>
            <person name="Lapidus A."/>
            <person name="Glavina Del Rio T."/>
            <person name="Dalin E."/>
            <person name="Tice H."/>
            <person name="Bruce D."/>
            <person name="Goodwin L."/>
            <person name="Pitluck S."/>
            <person name="Chertkov O."/>
            <person name="Larimer F.W."/>
            <person name="Land M.L."/>
            <person name="Hauser L."/>
            <person name="Brettin T.S."/>
            <person name="Detter J.C."/>
            <person name="Han S."/>
            <person name="de Vos W.M."/>
            <person name="Janssen P.H."/>
            <person name="Smidt H."/>
        </authorList>
    </citation>
    <scope>NUCLEOTIDE SEQUENCE [LARGE SCALE GENOMIC DNA]</scope>
    <source>
        <strain evidence="2 3">Ellin514</strain>
    </source>
</reference>
<comment type="caution">
    <text evidence="2">The sequence shown here is derived from an EMBL/GenBank/DDBJ whole genome shotgun (WGS) entry which is preliminary data.</text>
</comment>
<evidence type="ECO:0008006" key="4">
    <source>
        <dbReference type="Google" id="ProtNLM"/>
    </source>
</evidence>
<dbReference type="RefSeq" id="WP_007418426.1">
    <property type="nucleotide sequence ID" value="NZ_ABOX02000064.1"/>
</dbReference>
<sequence precursor="true">MKTLIYLSLFASLALAGCSKSSTTANQPAASGDSAMANAQNKALKVVDTASLNQAIQMFKVQEGRNPNTLDELVEKKVIPALPEPPAGMKYSYDPAVGSVFTVAQ</sequence>
<dbReference type="OrthoDB" id="9795612at2"/>
<dbReference type="Proteomes" id="UP000003688">
    <property type="component" value="Unassembled WGS sequence"/>
</dbReference>